<dbReference type="KEGG" id="gba:J421_3474"/>
<dbReference type="Pfam" id="PF06089">
    <property type="entry name" value="Asparaginase_II"/>
    <property type="match status" value="1"/>
</dbReference>
<evidence type="ECO:0000313" key="2">
    <source>
        <dbReference type="Proteomes" id="UP000019151"/>
    </source>
</evidence>
<dbReference type="eggNOG" id="COG4448">
    <property type="taxonomic scope" value="Bacteria"/>
</dbReference>
<gene>
    <name evidence="1" type="ORF">J421_3474</name>
</gene>
<dbReference type="PANTHER" id="PTHR42110:SF1">
    <property type="entry name" value="L-ASPARAGINASE, PUTATIVE (AFU_ORTHOLOGUE AFUA_3G11890)-RELATED"/>
    <property type="match status" value="1"/>
</dbReference>
<dbReference type="PANTHER" id="PTHR42110">
    <property type="entry name" value="L-ASPARAGINASE, PUTATIVE (AFU_ORTHOLOGUE AFUA_3G11890)-RELATED"/>
    <property type="match status" value="1"/>
</dbReference>
<proteinExistence type="predicted"/>
<dbReference type="Proteomes" id="UP000019151">
    <property type="component" value="Chromosome"/>
</dbReference>
<dbReference type="RefSeq" id="WP_025412470.1">
    <property type="nucleotide sequence ID" value="NZ_CP007128.1"/>
</dbReference>
<dbReference type="InterPro" id="IPR010349">
    <property type="entry name" value="Asparaginase_II"/>
</dbReference>
<dbReference type="OrthoDB" id="9780674at2"/>
<dbReference type="EMBL" id="CP007128">
    <property type="protein sequence ID" value="AHG91011.1"/>
    <property type="molecule type" value="Genomic_DNA"/>
</dbReference>
<dbReference type="HOGENOM" id="CLU_062004_0_0_0"/>
<dbReference type="InParanoid" id="W0RJQ4"/>
<evidence type="ECO:0000313" key="1">
    <source>
        <dbReference type="EMBL" id="AHG91011.1"/>
    </source>
</evidence>
<dbReference type="AlphaFoldDB" id="W0RJQ4"/>
<name>W0RJQ4_9BACT</name>
<dbReference type="PATRIC" id="fig|861299.3.peg.3527"/>
<dbReference type="STRING" id="861299.J421_3474"/>
<accession>W0RJQ4</accession>
<sequence>MRTFHLDVVATRGGAVESRHRVHAAVVGDDRLVGVAGDPSLVTFWRSCAKPFQVMPLVASGGFDRAGWGDDQLAVACGSHGGEPEHVAIVHAMLRDLDLEEGDLACGPHDPLAPRGARLLRESGIRATRLHNNCSGKHAAMLARARTEGWSTEGYERDEHPVQRACTEEVARWTGVAPSSLLRAVDGCGVVVYGMSLEAMARAYSRLAGAVLRGDDVPSRVAHAMRTRPFLVGGTDRFDTVLMEETDGGVVAKIGAEGVHSVALLDRGIGVALKVEDGSPRAQFPAVLRLLQCLGALPHALPPRLAEFFDRPVRNTRGEIVGDVTLAS</sequence>
<organism evidence="1 2">
    <name type="scientific">Gemmatirosa kalamazoonensis</name>
    <dbReference type="NCBI Taxonomy" id="861299"/>
    <lineage>
        <taxon>Bacteria</taxon>
        <taxon>Pseudomonadati</taxon>
        <taxon>Gemmatimonadota</taxon>
        <taxon>Gemmatimonadia</taxon>
        <taxon>Gemmatimonadales</taxon>
        <taxon>Gemmatimonadaceae</taxon>
        <taxon>Gemmatirosa</taxon>
    </lineage>
</organism>
<reference evidence="1 2" key="1">
    <citation type="journal article" date="2014" name="Genome Announc.">
        <title>Genome Sequence and Methylome of Soil Bacterium Gemmatirosa kalamazoonensis KBS708T, a Member of the Rarely Cultivated Gemmatimonadetes Phylum.</title>
        <authorList>
            <person name="Debruyn J.M."/>
            <person name="Radosevich M."/>
            <person name="Wommack K.E."/>
            <person name="Polson S.W."/>
            <person name="Hauser L.J."/>
            <person name="Fawaz M.N."/>
            <person name="Korlach J."/>
            <person name="Tsai Y.C."/>
        </authorList>
    </citation>
    <scope>NUCLEOTIDE SEQUENCE [LARGE SCALE GENOMIC DNA]</scope>
    <source>
        <strain evidence="1 2">KBS708</strain>
    </source>
</reference>
<protein>
    <submittedName>
        <fullName evidence="1">L-asparaginase II</fullName>
    </submittedName>
</protein>
<keyword evidence="2" id="KW-1185">Reference proteome</keyword>